<organism evidence="2 3">
    <name type="scientific">Hydrogenophaga intermedia</name>
    <dbReference type="NCBI Taxonomy" id="65786"/>
    <lineage>
        <taxon>Bacteria</taxon>
        <taxon>Pseudomonadati</taxon>
        <taxon>Pseudomonadota</taxon>
        <taxon>Betaproteobacteria</taxon>
        <taxon>Burkholderiales</taxon>
        <taxon>Comamonadaceae</taxon>
        <taxon>Hydrogenophaga</taxon>
    </lineage>
</organism>
<feature type="transmembrane region" description="Helical" evidence="1">
    <location>
        <begin position="12"/>
        <end position="37"/>
    </location>
</feature>
<dbReference type="InterPro" id="IPR012902">
    <property type="entry name" value="N_methyl_site"/>
</dbReference>
<dbReference type="NCBIfam" id="TIGR02532">
    <property type="entry name" value="IV_pilin_GFxxxE"/>
    <property type="match status" value="1"/>
</dbReference>
<dbReference type="EMBL" id="CCAE010000070">
    <property type="protein sequence ID" value="CDN90208.1"/>
    <property type="molecule type" value="Genomic_DNA"/>
</dbReference>
<dbReference type="Pfam" id="PF07963">
    <property type="entry name" value="N_methyl"/>
    <property type="match status" value="1"/>
</dbReference>
<reference evidence="3" key="1">
    <citation type="submission" date="2014-02" db="EMBL/GenBank/DDBJ databases">
        <authorList>
            <person name="Gan H."/>
        </authorList>
    </citation>
    <scope>NUCLEOTIDE SEQUENCE [LARGE SCALE GENOMIC DNA]</scope>
    <source>
        <strain evidence="3">S1</strain>
    </source>
</reference>
<dbReference type="Pfam" id="PF16074">
    <property type="entry name" value="PilW"/>
    <property type="match status" value="1"/>
</dbReference>
<dbReference type="AlphaFoldDB" id="A0A1L1PJX6"/>
<dbReference type="GO" id="GO:0043683">
    <property type="term" value="P:type IV pilus assembly"/>
    <property type="evidence" value="ECO:0007669"/>
    <property type="project" value="InterPro"/>
</dbReference>
<dbReference type="RefSeq" id="WP_009520102.1">
    <property type="nucleotide sequence ID" value="NZ_CCAE010000070.1"/>
</dbReference>
<dbReference type="InterPro" id="IPR032092">
    <property type="entry name" value="PilW"/>
</dbReference>
<accession>A0A1L1PJX6</accession>
<keyword evidence="3" id="KW-1185">Reference proteome</keyword>
<protein>
    <submittedName>
        <fullName evidence="2">Prepilin-type cleavage/methylation protein</fullName>
    </submittedName>
</protein>
<keyword evidence="1" id="KW-0472">Membrane</keyword>
<keyword evidence="1" id="KW-0812">Transmembrane</keyword>
<gene>
    <name evidence="2" type="ORF">BN948_04650</name>
</gene>
<sequence>MKPRTSLARQRGMTLIELLVSLIIGLVILAAIGVVYLNTTQTTRQREDQAMLNEPARAALRMLKFNLNMAGYVDIFDLDALNRTQAVSVFTPGNPVRANMYVRVPSATPIPAPISQFFAGLRPVFGCDGAMTTSPNAIVTTAPPAAMACGAASATRHTLQLAYQAVPNTPANQSNSLIPADAATGSGLDCLQRTPPAGVAMVINRFSAPAPAAGAISQLQCEGSGAAGAQPIAEGVEEFVLRYQMSAPGTAASHTAAGGGQARYLSASQVTASDQGWSGVTAVEICMVAATPQSAGPAAQGTVTLQTTRPTCTRDANGTFNANVARAAGDARLWKRFVSLVSVRNAVYASPL</sequence>
<evidence type="ECO:0000313" key="3">
    <source>
        <dbReference type="Proteomes" id="UP000028878"/>
    </source>
</evidence>
<proteinExistence type="predicted"/>
<evidence type="ECO:0000313" key="2">
    <source>
        <dbReference type="EMBL" id="CDN90208.1"/>
    </source>
</evidence>
<dbReference type="Proteomes" id="UP000028878">
    <property type="component" value="Unassembled WGS sequence"/>
</dbReference>
<reference evidence="3" key="2">
    <citation type="submission" date="2014-11" db="EMBL/GenBank/DDBJ databases">
        <title>Draft genome sequence of Hydrogenophaga intermedia S1.</title>
        <authorList>
            <person name="Gan H.M."/>
            <person name="Chew T.H."/>
            <person name="Stolz A."/>
        </authorList>
    </citation>
    <scope>NUCLEOTIDE SEQUENCE [LARGE SCALE GENOMIC DNA]</scope>
    <source>
        <strain evidence="3">S1</strain>
    </source>
</reference>
<name>A0A1L1PJX6_HYDIT</name>
<keyword evidence="1" id="KW-1133">Transmembrane helix</keyword>
<dbReference type="PROSITE" id="PS00409">
    <property type="entry name" value="PROKAR_NTER_METHYL"/>
    <property type="match status" value="1"/>
</dbReference>
<evidence type="ECO:0000256" key="1">
    <source>
        <dbReference type="SAM" id="Phobius"/>
    </source>
</evidence>